<dbReference type="RefSeq" id="WP_119865581.1">
    <property type="nucleotide sequence ID" value="NZ_CP016786.1"/>
</dbReference>
<dbReference type="Gene3D" id="3.90.550.10">
    <property type="entry name" value="Spore Coat Polysaccharide Biosynthesis Protein SpsA, Chain A"/>
    <property type="match status" value="1"/>
</dbReference>
<dbReference type="EMBL" id="CP016786">
    <property type="protein sequence ID" value="ASW43447.1"/>
    <property type="molecule type" value="Genomic_DNA"/>
</dbReference>
<dbReference type="KEGG" id="cia:BEN51_08130"/>
<gene>
    <name evidence="1" type="ORF">BEN51_08130</name>
</gene>
<sequence>MIKLLIGSPINQKPEILKEFLFSLRKLDLSDIEVSYYFIDDNLNKESSDLLNNFKEEINNVILINSDSKSLYVCDEITHRWTNKLIEKVTNFKNEIIHKALEENFDYLFLIDSDIVLNPKTIKRLLSLDKEIVSNIFWTKWNPSSEEYPQVWLKDTYTLYNIEPGEYITNEEANLRMSEFLSKLRIPGTYEVGGLGACTLISRSALEKGVNFNPIYNLSFWGEDRHFCVRAAVLGIQLYVDTMYPAYHLYRKEDLLNLNKYKEENFNINQ</sequence>
<dbReference type="AlphaFoldDB" id="A0A343JD39"/>
<name>A0A343JD39_9CLOT</name>
<organism evidence="1 2">
    <name type="scientific">Clostridium isatidis</name>
    <dbReference type="NCBI Taxonomy" id="182773"/>
    <lineage>
        <taxon>Bacteria</taxon>
        <taxon>Bacillati</taxon>
        <taxon>Bacillota</taxon>
        <taxon>Clostridia</taxon>
        <taxon>Eubacteriales</taxon>
        <taxon>Clostridiaceae</taxon>
        <taxon>Clostridium</taxon>
    </lineage>
</organism>
<proteinExistence type="predicted"/>
<evidence type="ECO:0000313" key="1">
    <source>
        <dbReference type="EMBL" id="ASW43447.1"/>
    </source>
</evidence>
<accession>A0A343JD39</accession>
<evidence type="ECO:0008006" key="3">
    <source>
        <dbReference type="Google" id="ProtNLM"/>
    </source>
</evidence>
<dbReference type="SUPFAM" id="SSF53448">
    <property type="entry name" value="Nucleotide-diphospho-sugar transferases"/>
    <property type="match status" value="1"/>
</dbReference>
<evidence type="ECO:0000313" key="2">
    <source>
        <dbReference type="Proteomes" id="UP000264883"/>
    </source>
</evidence>
<dbReference type="OrthoDB" id="183314at2"/>
<keyword evidence="2" id="KW-1185">Reference proteome</keyword>
<dbReference type="CDD" id="cd00761">
    <property type="entry name" value="Glyco_tranf_GTA_type"/>
    <property type="match status" value="1"/>
</dbReference>
<protein>
    <recommendedName>
        <fullName evidence="3">Glycosyltransferase</fullName>
    </recommendedName>
</protein>
<reference evidence="1 2" key="1">
    <citation type="submission" date="2016-08" db="EMBL/GenBank/DDBJ databases">
        <title>Complete Genome Sequence Of The Indigo Reducing Clostridium isatidis DSM15098.</title>
        <authorList>
            <person name="Little G.T."/>
            <person name="Minton N.P."/>
        </authorList>
    </citation>
    <scope>NUCLEOTIDE SEQUENCE [LARGE SCALE GENOMIC DNA]</scope>
    <source>
        <strain evidence="1 2">DSM 15098</strain>
    </source>
</reference>
<dbReference type="Proteomes" id="UP000264883">
    <property type="component" value="Chromosome"/>
</dbReference>
<dbReference type="InterPro" id="IPR029044">
    <property type="entry name" value="Nucleotide-diphossugar_trans"/>
</dbReference>